<organism evidence="1 2">
    <name type="scientific">Caenimonas sedimenti</name>
    <dbReference type="NCBI Taxonomy" id="2596921"/>
    <lineage>
        <taxon>Bacteria</taxon>
        <taxon>Pseudomonadati</taxon>
        <taxon>Pseudomonadota</taxon>
        <taxon>Betaproteobacteria</taxon>
        <taxon>Burkholderiales</taxon>
        <taxon>Comamonadaceae</taxon>
        <taxon>Caenimonas</taxon>
    </lineage>
</organism>
<proteinExistence type="predicted"/>
<reference evidence="1 2" key="1">
    <citation type="submission" date="2019-07" db="EMBL/GenBank/DDBJ databases">
        <title>Caenimonas sedimenti sp. nov., isolated from activated sludge.</title>
        <authorList>
            <person name="Xu J."/>
        </authorList>
    </citation>
    <scope>NUCLEOTIDE SEQUENCE [LARGE SCALE GENOMIC DNA]</scope>
    <source>
        <strain evidence="1 2">HX-9-20</strain>
    </source>
</reference>
<keyword evidence="2" id="KW-1185">Reference proteome</keyword>
<dbReference type="RefSeq" id="WP_145894527.1">
    <property type="nucleotide sequence ID" value="NZ_VOBQ01000014.1"/>
</dbReference>
<dbReference type="AlphaFoldDB" id="A0A562ZNT7"/>
<evidence type="ECO:0000313" key="2">
    <source>
        <dbReference type="Proteomes" id="UP000318199"/>
    </source>
</evidence>
<dbReference type="EMBL" id="VOBQ01000014">
    <property type="protein sequence ID" value="TWO69814.1"/>
    <property type="molecule type" value="Genomic_DNA"/>
</dbReference>
<accession>A0A562ZNT7</accession>
<sequence length="116" mass="12969">MTSKASQYKVIKTMAPSRHGALKLAERFGQKLVCVRHRVDPTGTTRLTTVELVVERTPIHRRSDTVVTVRIGFGDRASRAAAIAAGATWDRDAKVWRMPLRVARALNLQEWTGEES</sequence>
<dbReference type="Proteomes" id="UP000318199">
    <property type="component" value="Unassembled WGS sequence"/>
</dbReference>
<evidence type="ECO:0000313" key="1">
    <source>
        <dbReference type="EMBL" id="TWO69814.1"/>
    </source>
</evidence>
<protein>
    <submittedName>
        <fullName evidence="1">Uncharacterized protein</fullName>
    </submittedName>
</protein>
<dbReference type="OrthoDB" id="9155940at2"/>
<comment type="caution">
    <text evidence="1">The sequence shown here is derived from an EMBL/GenBank/DDBJ whole genome shotgun (WGS) entry which is preliminary data.</text>
</comment>
<gene>
    <name evidence="1" type="ORF">FN976_18530</name>
</gene>
<name>A0A562ZNT7_9BURK</name>